<proteinExistence type="predicted"/>
<organism evidence="3">
    <name type="scientific">hydrothermal vent metagenome</name>
    <dbReference type="NCBI Taxonomy" id="652676"/>
    <lineage>
        <taxon>unclassified sequences</taxon>
        <taxon>metagenomes</taxon>
        <taxon>ecological metagenomes</taxon>
    </lineage>
</organism>
<evidence type="ECO:0000313" key="3">
    <source>
        <dbReference type="EMBL" id="VAX21602.1"/>
    </source>
</evidence>
<name>A0A3B1C0L1_9ZZZZ</name>
<dbReference type="Pfam" id="PF07969">
    <property type="entry name" value="Amidohydro_3"/>
    <property type="match status" value="1"/>
</dbReference>
<sequence>MFVLPNINKQPHKRAVCVSTTGLIMKKIVVINRWIFLFLAIGIAVSVYMAPFCEANQADLIVYNGKVFSHKNGFKEAFAVEDGKFVKVGSNVEILKLKGSKTKVIDAKGRTVIPGLTDTHAHPIREGLNYNLELRWDGVKSLKVALDMIREQAKRTPKGQWIRVVGGWSPHQFKENRFPTLEEINQASPDHPVFVLYLYGLAFLNKAALDYVNYDSSTKYPRGEAQLDDQGNPTGLLIAKPSALILYKTLVKGPKLSDADKLNSTLHWIGELNRFGLTTVIDAGGGGFFYPEDHQIVNDLLARHALNIRLPFFLFAPKSGEEYDFFKKWTDVIKPATESQLEQGSKYHLMGAGENITWAAADFENFLEPRPEVSPDMEKQLRPILSAALEHGWIFRIHSTYDETITRILDVVEAIYAKNPKHKARFIIDHAETISKANLKRIKALGGGISIQHRMAFQGEDFVKRYGSQMAKNAPPIADILQLGIPLGSGTDATRVATYNPWVALYWHVTGKTVGGLKYLGDRNILDRKRALYLWTKGASWFSKEEHIKGDINAGELADFAILNDDYFSIAPEKIKDIESVLTAVGGKIVYGTGEYGNLAQQLPEVSPAWSPVAHFGGYGAPKRKNN</sequence>
<dbReference type="Gene3D" id="3.20.20.140">
    <property type="entry name" value="Metal-dependent hydrolases"/>
    <property type="match status" value="1"/>
</dbReference>
<dbReference type="AlphaFoldDB" id="A0A3B1C0L1"/>
<dbReference type="Gene3D" id="3.10.310.70">
    <property type="match status" value="1"/>
</dbReference>
<dbReference type="InterPro" id="IPR013108">
    <property type="entry name" value="Amidohydro_3"/>
</dbReference>
<keyword evidence="1" id="KW-0472">Membrane</keyword>
<dbReference type="Gene3D" id="2.30.40.10">
    <property type="entry name" value="Urease, subunit C, domain 1"/>
    <property type="match status" value="1"/>
</dbReference>
<dbReference type="EMBL" id="UOGA01000204">
    <property type="protein sequence ID" value="VAX21602.1"/>
    <property type="molecule type" value="Genomic_DNA"/>
</dbReference>
<feature type="domain" description="Amidohydrolase 3" evidence="2">
    <location>
        <begin position="103"/>
        <end position="591"/>
    </location>
</feature>
<keyword evidence="1" id="KW-1133">Transmembrane helix</keyword>
<accession>A0A3B1C0L1</accession>
<evidence type="ECO:0000259" key="2">
    <source>
        <dbReference type="Pfam" id="PF07969"/>
    </source>
</evidence>
<dbReference type="SUPFAM" id="SSF51338">
    <property type="entry name" value="Composite domain of metallo-dependent hydrolases"/>
    <property type="match status" value="1"/>
</dbReference>
<dbReference type="GO" id="GO:0016810">
    <property type="term" value="F:hydrolase activity, acting on carbon-nitrogen (but not peptide) bonds"/>
    <property type="evidence" value="ECO:0007669"/>
    <property type="project" value="InterPro"/>
</dbReference>
<dbReference type="InterPro" id="IPR011059">
    <property type="entry name" value="Metal-dep_hydrolase_composite"/>
</dbReference>
<dbReference type="SUPFAM" id="SSF51556">
    <property type="entry name" value="Metallo-dependent hydrolases"/>
    <property type="match status" value="1"/>
</dbReference>
<feature type="transmembrane region" description="Helical" evidence="1">
    <location>
        <begin position="34"/>
        <end position="52"/>
    </location>
</feature>
<dbReference type="PANTHER" id="PTHR22642">
    <property type="entry name" value="IMIDAZOLONEPROPIONASE"/>
    <property type="match status" value="1"/>
</dbReference>
<keyword evidence="1" id="KW-0812">Transmembrane</keyword>
<dbReference type="PANTHER" id="PTHR22642:SF21">
    <property type="entry name" value="PERIPLASMIC PROTEIN"/>
    <property type="match status" value="1"/>
</dbReference>
<dbReference type="InterPro" id="IPR032466">
    <property type="entry name" value="Metal_Hydrolase"/>
</dbReference>
<protein>
    <submittedName>
        <fullName evidence="3">Exoenzymes regulatory protein AepA</fullName>
    </submittedName>
</protein>
<reference evidence="3" key="1">
    <citation type="submission" date="2018-06" db="EMBL/GenBank/DDBJ databases">
        <authorList>
            <person name="Zhirakovskaya E."/>
        </authorList>
    </citation>
    <scope>NUCLEOTIDE SEQUENCE</scope>
</reference>
<dbReference type="CDD" id="cd01300">
    <property type="entry name" value="YtcJ_like"/>
    <property type="match status" value="1"/>
</dbReference>
<evidence type="ECO:0000256" key="1">
    <source>
        <dbReference type="SAM" id="Phobius"/>
    </source>
</evidence>
<gene>
    <name evidence="3" type="ORF">MNBD_NITROSPINAE04-1599</name>
</gene>
<dbReference type="InterPro" id="IPR033932">
    <property type="entry name" value="YtcJ-like"/>
</dbReference>